<comment type="caution">
    <text evidence="1">The sequence shown here is derived from an EMBL/GenBank/DDBJ whole genome shotgun (WGS) entry which is preliminary data.</text>
</comment>
<keyword evidence="2" id="KW-1185">Reference proteome</keyword>
<evidence type="ECO:0000313" key="1">
    <source>
        <dbReference type="EMBL" id="MCQ8190138.1"/>
    </source>
</evidence>
<reference evidence="1 2" key="1">
    <citation type="submission" date="2022-07" db="EMBL/GenBank/DDBJ databases">
        <authorList>
            <person name="Phongsopitanun W."/>
            <person name="Tanasupawat S."/>
        </authorList>
    </citation>
    <scope>NUCLEOTIDE SEQUENCE [LARGE SCALE GENOMIC DNA]</scope>
    <source>
        <strain evidence="1 2">RCU-064</strain>
    </source>
</reference>
<evidence type="ECO:0000313" key="2">
    <source>
        <dbReference type="Proteomes" id="UP001204746"/>
    </source>
</evidence>
<proteinExistence type="predicted"/>
<dbReference type="EMBL" id="JANIAA010000010">
    <property type="protein sequence ID" value="MCQ8190138.1"/>
    <property type="molecule type" value="Genomic_DNA"/>
</dbReference>
<dbReference type="RefSeq" id="WP_256651180.1">
    <property type="nucleotide sequence ID" value="NZ_JANIAA010000010.1"/>
</dbReference>
<gene>
    <name evidence="1" type="ORF">NP777_18040</name>
</gene>
<name>A0ABT1UZB3_9ACTN</name>
<dbReference type="Proteomes" id="UP001204746">
    <property type="component" value="Unassembled WGS sequence"/>
</dbReference>
<protein>
    <submittedName>
        <fullName evidence="1">Uncharacterized protein</fullName>
    </submittedName>
</protein>
<sequence>MTCTSARRSAGTCRTPVSEDLPPAAAAVADGGRQGIRGFAQPGDVGVVENPRQYGLLDREIGQRGVGTTFRDRQGQLGGE</sequence>
<accession>A0ABT1UZB3</accession>
<organism evidence="1 2">
    <name type="scientific">Streptomyces rugosispiralis</name>
    <dbReference type="NCBI Taxonomy" id="2967341"/>
    <lineage>
        <taxon>Bacteria</taxon>
        <taxon>Bacillati</taxon>
        <taxon>Actinomycetota</taxon>
        <taxon>Actinomycetes</taxon>
        <taxon>Kitasatosporales</taxon>
        <taxon>Streptomycetaceae</taxon>
        <taxon>Streptomyces</taxon>
    </lineage>
</organism>